<evidence type="ECO:0000256" key="1">
    <source>
        <dbReference type="ARBA" id="ARBA00022490"/>
    </source>
</evidence>
<evidence type="ECO:0000256" key="5">
    <source>
        <dbReference type="SAM" id="MobiDB-lite"/>
    </source>
</evidence>
<dbReference type="RefSeq" id="WP_165105309.1">
    <property type="nucleotide sequence ID" value="NZ_JAAKYA010000006.1"/>
</dbReference>
<dbReference type="Proteomes" id="UP000477311">
    <property type="component" value="Unassembled WGS sequence"/>
</dbReference>
<dbReference type="InterPro" id="IPR036390">
    <property type="entry name" value="WH_DNA-bd_sf"/>
</dbReference>
<reference evidence="6 7" key="1">
    <citation type="submission" date="2020-02" db="EMBL/GenBank/DDBJ databases">
        <title>Draft genome sequence of Limisphaera ngatamarikiensis NGM72.4T, a thermophilic Verrucomicrobia grouped in subdivision 3.</title>
        <authorList>
            <person name="Carere C.R."/>
            <person name="Steen J."/>
            <person name="Hugenholtz P."/>
            <person name="Stott M.B."/>
        </authorList>
    </citation>
    <scope>NUCLEOTIDE SEQUENCE [LARGE SCALE GENOMIC DNA]</scope>
    <source>
        <strain evidence="6 7">NGM72.4</strain>
    </source>
</reference>
<feature type="region of interest" description="Disordered" evidence="5">
    <location>
        <begin position="188"/>
        <end position="268"/>
    </location>
</feature>
<dbReference type="GO" id="GO:0051301">
    <property type="term" value="P:cell division"/>
    <property type="evidence" value="ECO:0007669"/>
    <property type="project" value="UniProtKB-KW"/>
</dbReference>
<dbReference type="EMBL" id="JAAKYA010000006">
    <property type="protein sequence ID" value="NGO38027.1"/>
    <property type="molecule type" value="Genomic_DNA"/>
</dbReference>
<dbReference type="Gene3D" id="1.10.10.10">
    <property type="entry name" value="Winged helix-like DNA-binding domain superfamily/Winged helix DNA-binding domain"/>
    <property type="match status" value="2"/>
</dbReference>
<evidence type="ECO:0000256" key="4">
    <source>
        <dbReference type="ARBA" id="ARBA00023306"/>
    </source>
</evidence>
<dbReference type="Pfam" id="PF04079">
    <property type="entry name" value="SMC_ScpB"/>
    <property type="match status" value="1"/>
</dbReference>
<keyword evidence="2" id="KW-0132">Cell division</keyword>
<accession>A0A6M1RKL7</accession>
<keyword evidence="7" id="KW-1185">Reference proteome</keyword>
<dbReference type="AlphaFoldDB" id="A0A6M1RKL7"/>
<dbReference type="GO" id="GO:0051304">
    <property type="term" value="P:chromosome separation"/>
    <property type="evidence" value="ECO:0007669"/>
    <property type="project" value="InterPro"/>
</dbReference>
<name>A0A6M1RKL7_9BACT</name>
<sequence length="268" mass="28328">MELRSVLEALLFVSQKPLSAREIRDVLVQAAEAEETPEDARAWGRIKELEVESELNAMAVELEKAGRSYRLVCVAGAWQFVTRPEFAPWIRVLVGGKVRPPRLSLAALETLAIIAYRQPVTRAEIEEIRGVNVDGVMQTLLQRGLIQEVGRAETLGRPVTYGTTDQFLEYFGLRSLEDLPAADELRRWKPAERAGGSPNSEVPGSEKADAGSAVAPVAEGTVGADSRGSAPADPGGAGAQAAGVKTVNSESGSPAGIEAASGSLPAGS</sequence>
<keyword evidence="1" id="KW-0963">Cytoplasm</keyword>
<keyword evidence="4" id="KW-0131">Cell cycle</keyword>
<evidence type="ECO:0000313" key="6">
    <source>
        <dbReference type="EMBL" id="NGO38027.1"/>
    </source>
</evidence>
<organism evidence="6 7">
    <name type="scientific">Limisphaera ngatamarikiensis</name>
    <dbReference type="NCBI Taxonomy" id="1324935"/>
    <lineage>
        <taxon>Bacteria</taxon>
        <taxon>Pseudomonadati</taxon>
        <taxon>Verrucomicrobiota</taxon>
        <taxon>Verrucomicrobiia</taxon>
        <taxon>Limisphaerales</taxon>
        <taxon>Limisphaeraceae</taxon>
        <taxon>Limisphaera</taxon>
    </lineage>
</organism>
<protein>
    <submittedName>
        <fullName evidence="6">SMC-Scp complex subunit ScpB</fullName>
    </submittedName>
</protein>
<keyword evidence="3" id="KW-0159">Chromosome partition</keyword>
<dbReference type="InterPro" id="IPR036388">
    <property type="entry name" value="WH-like_DNA-bd_sf"/>
</dbReference>
<dbReference type="PANTHER" id="PTHR34298">
    <property type="entry name" value="SEGREGATION AND CONDENSATION PROTEIN B"/>
    <property type="match status" value="1"/>
</dbReference>
<evidence type="ECO:0000256" key="2">
    <source>
        <dbReference type="ARBA" id="ARBA00022618"/>
    </source>
</evidence>
<dbReference type="NCBIfam" id="TIGR00281">
    <property type="entry name" value="SMC-Scp complex subunit ScpB"/>
    <property type="match status" value="1"/>
</dbReference>
<proteinExistence type="predicted"/>
<comment type="caution">
    <text evidence="6">The sequence shown here is derived from an EMBL/GenBank/DDBJ whole genome shotgun (WGS) entry which is preliminary data.</text>
</comment>
<dbReference type="InterPro" id="IPR005234">
    <property type="entry name" value="ScpB_csome_segregation"/>
</dbReference>
<evidence type="ECO:0000313" key="7">
    <source>
        <dbReference type="Proteomes" id="UP000477311"/>
    </source>
</evidence>
<evidence type="ECO:0000256" key="3">
    <source>
        <dbReference type="ARBA" id="ARBA00022829"/>
    </source>
</evidence>
<gene>
    <name evidence="6" type="primary">scpB</name>
    <name evidence="6" type="ORF">G4L39_01260</name>
</gene>
<dbReference type="SUPFAM" id="SSF46785">
    <property type="entry name" value="Winged helix' DNA-binding domain"/>
    <property type="match status" value="2"/>
</dbReference>
<dbReference type="PANTHER" id="PTHR34298:SF2">
    <property type="entry name" value="SEGREGATION AND CONDENSATION PROTEIN B"/>
    <property type="match status" value="1"/>
</dbReference>
<feature type="compositionally biased region" description="Low complexity" evidence="5">
    <location>
        <begin position="228"/>
        <end position="243"/>
    </location>
</feature>